<protein>
    <submittedName>
        <fullName evidence="4">Membrane protein YqjE</fullName>
    </submittedName>
</protein>
<feature type="transmembrane region" description="Helical" evidence="2">
    <location>
        <begin position="321"/>
        <end position="339"/>
    </location>
</feature>
<reference evidence="4 5" key="1">
    <citation type="submission" date="2020-08" db="EMBL/GenBank/DDBJ databases">
        <title>Genomic Encyclopedia of Type Strains, Phase IV (KMG-IV): sequencing the most valuable type-strain genomes for metagenomic binning, comparative biology and taxonomic classification.</title>
        <authorList>
            <person name="Goeker M."/>
        </authorList>
    </citation>
    <scope>NUCLEOTIDE SEQUENCE [LARGE SCALE GENOMIC DNA]</scope>
    <source>
        <strain evidence="4 5">DSM 17455</strain>
    </source>
</reference>
<accession>A0ABR6CFZ3</accession>
<feature type="region of interest" description="Disordered" evidence="1">
    <location>
        <begin position="372"/>
        <end position="392"/>
    </location>
</feature>
<dbReference type="Pfam" id="PF26514">
    <property type="entry name" value="DUF8173"/>
    <property type="match status" value="1"/>
</dbReference>
<gene>
    <name evidence="4" type="ORF">HNQ97_005659</name>
</gene>
<feature type="transmembrane region" description="Helical" evidence="2">
    <location>
        <begin position="211"/>
        <end position="239"/>
    </location>
</feature>
<dbReference type="RefSeq" id="WP_182575719.1">
    <property type="nucleotide sequence ID" value="NZ_JACJHZ010000037.1"/>
</dbReference>
<organism evidence="4 5">
    <name type="scientific">Aminobacter ciceronei</name>
    <dbReference type="NCBI Taxonomy" id="150723"/>
    <lineage>
        <taxon>Bacteria</taxon>
        <taxon>Pseudomonadati</taxon>
        <taxon>Pseudomonadota</taxon>
        <taxon>Alphaproteobacteria</taxon>
        <taxon>Hyphomicrobiales</taxon>
        <taxon>Phyllobacteriaceae</taxon>
        <taxon>Aminobacter</taxon>
    </lineage>
</organism>
<dbReference type="EMBL" id="JACJHZ010000037">
    <property type="protein sequence ID" value="MBA9023631.1"/>
    <property type="molecule type" value="Genomic_DNA"/>
</dbReference>
<feature type="transmembrane region" description="Helical" evidence="2">
    <location>
        <begin position="259"/>
        <end position="282"/>
    </location>
</feature>
<dbReference type="InterPro" id="IPR058486">
    <property type="entry name" value="DUF8173"/>
</dbReference>
<sequence length="392" mass="40618">MSILLSGLTLAPALAQDGVVNLGGDTFASGSSLDLSTASPRDLFAAAFSAELGGRVEGDLHATGFDVEIESQIGADLYAAGFSVHVDGPVGSDLNVTAGDFSLKEGASVAGNARIFAGAATLDAPIAGALMAKAGSLKLNGTVAGDAELTAGHITFGPDARIGGTLTYLAREPIDIPSTVAPAERIRFQKVEPGQMFDGIRNHLERPFRSFWPSVFGILSFFVVTIAFLVFVAAVAHAFAPITTQQLRAQAVEHSFRSILLGGLGLSMLVGLVPVSALTLIGIPLIPIVILLIVVVWIAGYLIGVYAVAWRVSTAFSSTPAGLTGQLVVLTVGLILFALLNFIPFLGWLANLVVIFLGLGALLQRGATLVSDRPGTREPLAEPPSAEPRPDA</sequence>
<evidence type="ECO:0000313" key="5">
    <source>
        <dbReference type="Proteomes" id="UP000587524"/>
    </source>
</evidence>
<feature type="domain" description="DUF8173" evidence="3">
    <location>
        <begin position="220"/>
        <end position="364"/>
    </location>
</feature>
<feature type="transmembrane region" description="Helical" evidence="2">
    <location>
        <begin position="288"/>
        <end position="309"/>
    </location>
</feature>
<feature type="compositionally biased region" description="Pro residues" evidence="1">
    <location>
        <begin position="381"/>
        <end position="392"/>
    </location>
</feature>
<name>A0ABR6CFZ3_9HYPH</name>
<feature type="transmembrane region" description="Helical" evidence="2">
    <location>
        <begin position="345"/>
        <end position="363"/>
    </location>
</feature>
<evidence type="ECO:0000313" key="4">
    <source>
        <dbReference type="EMBL" id="MBA9023631.1"/>
    </source>
</evidence>
<keyword evidence="2" id="KW-0812">Transmembrane</keyword>
<evidence type="ECO:0000256" key="2">
    <source>
        <dbReference type="SAM" id="Phobius"/>
    </source>
</evidence>
<keyword evidence="2" id="KW-1133">Transmembrane helix</keyword>
<proteinExistence type="predicted"/>
<evidence type="ECO:0000256" key="1">
    <source>
        <dbReference type="SAM" id="MobiDB-lite"/>
    </source>
</evidence>
<dbReference type="Proteomes" id="UP000587524">
    <property type="component" value="Unassembled WGS sequence"/>
</dbReference>
<evidence type="ECO:0000259" key="3">
    <source>
        <dbReference type="Pfam" id="PF26514"/>
    </source>
</evidence>
<comment type="caution">
    <text evidence="4">The sequence shown here is derived from an EMBL/GenBank/DDBJ whole genome shotgun (WGS) entry which is preliminary data.</text>
</comment>
<keyword evidence="2" id="KW-0472">Membrane</keyword>
<keyword evidence="5" id="KW-1185">Reference proteome</keyword>